<dbReference type="InterPro" id="IPR021255">
    <property type="entry name" value="DUF2807"/>
</dbReference>
<reference evidence="2" key="1">
    <citation type="submission" date="2023-06" db="EMBL/GenBank/DDBJ databases">
        <title>Genomic of Parafulvivirga corallium.</title>
        <authorList>
            <person name="Wang G."/>
        </authorList>
    </citation>
    <scope>NUCLEOTIDE SEQUENCE</scope>
    <source>
        <strain evidence="2">BMA10</strain>
    </source>
</reference>
<dbReference type="PANTHER" id="PTHR39200:SF1">
    <property type="entry name" value="AUTO-TRANSPORTER ADHESIN HEAD GIN DOMAIN-CONTAINING PROTEIN-RELATED"/>
    <property type="match status" value="1"/>
</dbReference>
<dbReference type="PANTHER" id="PTHR39200">
    <property type="entry name" value="HYPOTHETICAL EXPORTED PROTEIN"/>
    <property type="match status" value="1"/>
</dbReference>
<organism evidence="2 3">
    <name type="scientific">Splendidivirga corallicola</name>
    <dbReference type="NCBI Taxonomy" id="3051826"/>
    <lineage>
        <taxon>Bacteria</taxon>
        <taxon>Pseudomonadati</taxon>
        <taxon>Bacteroidota</taxon>
        <taxon>Cytophagia</taxon>
        <taxon>Cytophagales</taxon>
        <taxon>Splendidivirgaceae</taxon>
        <taxon>Splendidivirga</taxon>
    </lineage>
</organism>
<dbReference type="EMBL" id="JAUJEA010000002">
    <property type="protein sequence ID" value="MDN5201451.1"/>
    <property type="molecule type" value="Genomic_DNA"/>
</dbReference>
<gene>
    <name evidence="2" type="ORF">QQ008_08765</name>
</gene>
<dbReference type="Gene3D" id="2.160.20.120">
    <property type="match status" value="1"/>
</dbReference>
<accession>A0ABT8KL55</accession>
<evidence type="ECO:0000259" key="1">
    <source>
        <dbReference type="Pfam" id="PF10988"/>
    </source>
</evidence>
<protein>
    <submittedName>
        <fullName evidence="2">Head GIN domain-containing protein</fullName>
    </submittedName>
</protein>
<evidence type="ECO:0000313" key="3">
    <source>
        <dbReference type="Proteomes" id="UP001172082"/>
    </source>
</evidence>
<proteinExistence type="predicted"/>
<comment type="caution">
    <text evidence="2">The sequence shown here is derived from an EMBL/GenBank/DDBJ whole genome shotgun (WGS) entry which is preliminary data.</text>
</comment>
<evidence type="ECO:0000313" key="2">
    <source>
        <dbReference type="EMBL" id="MDN5201451.1"/>
    </source>
</evidence>
<dbReference type="Pfam" id="PF10988">
    <property type="entry name" value="DUF2807"/>
    <property type="match status" value="1"/>
</dbReference>
<feature type="domain" description="Putative auto-transporter adhesin head GIN" evidence="1">
    <location>
        <begin position="38"/>
        <end position="222"/>
    </location>
</feature>
<sequence length="240" mass="26109">MKRNNLSKMALMMCLIIGFVHSDLVAQRGGETIDLPTFDGISLGVAGTVHLKQGNNQEVIVETSEKMRERITFEVEGGTLQIKNKRKFNNWNWSSRDRLDIYITIKEVEALKVGGSGKIISETTLEANDLGLYVSGSGKIEIDTKAEDLVSKISGSGTIEIEGTGKFNDVSISGSGRLNAEDFECEEYDIAISGSGNCRVHVNSRIEARISGSGNVYYRGNPDKVISKVSGSGKLRKAGR</sequence>
<keyword evidence="3" id="KW-1185">Reference proteome</keyword>
<dbReference type="RefSeq" id="WP_346751471.1">
    <property type="nucleotide sequence ID" value="NZ_JAUJEA010000002.1"/>
</dbReference>
<name>A0ABT8KL55_9BACT</name>
<dbReference type="Proteomes" id="UP001172082">
    <property type="component" value="Unassembled WGS sequence"/>
</dbReference>